<keyword evidence="4" id="KW-0812">Transmembrane</keyword>
<comment type="subcellular location">
    <subcellularLocation>
        <location evidence="1">Cell outer membrane</location>
        <topology evidence="1">Multi-pass membrane protein</topology>
    </subcellularLocation>
</comment>
<dbReference type="GO" id="GO:0015483">
    <property type="term" value="F:long-chain fatty acid transporting porin activity"/>
    <property type="evidence" value="ECO:0007669"/>
    <property type="project" value="TreeGrafter"/>
</dbReference>
<dbReference type="SUPFAM" id="SSF56935">
    <property type="entry name" value="Porins"/>
    <property type="match status" value="1"/>
</dbReference>
<evidence type="ECO:0000256" key="7">
    <source>
        <dbReference type="ARBA" id="ARBA00023237"/>
    </source>
</evidence>
<dbReference type="Gene3D" id="2.40.160.60">
    <property type="entry name" value="Outer membrane protein transport protein (OMPP1/FadL/TodX)"/>
    <property type="match status" value="1"/>
</dbReference>
<sequence>MHNKINKLTLAVAVASATLSGQALGGAFQLNEQSVSGQGNAFAGRTSNVTDASIVYGNPAGMSFLDRAQITAGATYLDVSTDIENASGTTALGTPVSPASNDGDMVPGKTIPFGYFVQPINDHLHFGLGVYAPFGVITDYEDSFEGRYFGNYSDVEVVTVQPTLSIKFSEQFSAGFGITYNRIEGELESATADGSAALGNPQGEGSVNVEGDDEAFGFTFGMMYKPVESTTLGVTYRSDVDYGLEGDVKASNVFSSELAQATGGAMTTFDGSGPAGLDITLPETIDFSVTHDLNERWTVMAGAALVKWSSFDRLTVDNDLGVDIDEVQDYEDAWQYALGASYHVNPAWTLRGGVAYDESPISDDVRTVRVPSGDRMIYSLGAGWMPTPDLTIDVAYTYLKEDTSPISQESPTRGTYEADYENEAHGFGAQLTYRF</sequence>
<protein>
    <submittedName>
        <fullName evidence="9">Long-chain fatty acid transport protein</fullName>
    </submittedName>
</protein>
<proteinExistence type="inferred from homology"/>
<feature type="signal peptide" evidence="8">
    <location>
        <begin position="1"/>
        <end position="25"/>
    </location>
</feature>
<evidence type="ECO:0000256" key="1">
    <source>
        <dbReference type="ARBA" id="ARBA00004571"/>
    </source>
</evidence>
<keyword evidence="6" id="KW-0472">Membrane</keyword>
<gene>
    <name evidence="9" type="ORF">SAMN05421509_102467</name>
</gene>
<keyword evidence="5 8" id="KW-0732">Signal</keyword>
<reference evidence="9 10" key="1">
    <citation type="submission" date="2017-08" db="EMBL/GenBank/DDBJ databases">
        <authorList>
            <person name="de Groot N.N."/>
        </authorList>
    </citation>
    <scope>NUCLEOTIDE SEQUENCE [LARGE SCALE GENOMIC DNA]</scope>
    <source>
        <strain evidence="9 10">USBA 855</strain>
    </source>
</reference>
<dbReference type="Pfam" id="PF03349">
    <property type="entry name" value="Toluene_X"/>
    <property type="match status" value="1"/>
</dbReference>
<dbReference type="InterPro" id="IPR005017">
    <property type="entry name" value="OMPP1/FadL/TodX"/>
</dbReference>
<dbReference type="GO" id="GO:0009279">
    <property type="term" value="C:cell outer membrane"/>
    <property type="evidence" value="ECO:0007669"/>
    <property type="project" value="UniProtKB-SubCell"/>
</dbReference>
<keyword evidence="3" id="KW-1134">Transmembrane beta strand</keyword>
<dbReference type="Proteomes" id="UP000219023">
    <property type="component" value="Unassembled WGS sequence"/>
</dbReference>
<evidence type="ECO:0000313" key="10">
    <source>
        <dbReference type="Proteomes" id="UP000219023"/>
    </source>
</evidence>
<organism evidence="9 10">
    <name type="scientific">Chromohalobacter canadensis</name>
    <dbReference type="NCBI Taxonomy" id="141389"/>
    <lineage>
        <taxon>Bacteria</taxon>
        <taxon>Pseudomonadati</taxon>
        <taxon>Pseudomonadota</taxon>
        <taxon>Gammaproteobacteria</taxon>
        <taxon>Oceanospirillales</taxon>
        <taxon>Halomonadaceae</taxon>
        <taxon>Chromohalobacter</taxon>
    </lineage>
</organism>
<evidence type="ECO:0000256" key="2">
    <source>
        <dbReference type="ARBA" id="ARBA00008163"/>
    </source>
</evidence>
<dbReference type="OrthoDB" id="19849at2"/>
<comment type="similarity">
    <text evidence="2">Belongs to the OmpP1/FadL family.</text>
</comment>
<name>A0A285VHY0_9GAMM</name>
<dbReference type="RefSeq" id="WP_097022212.1">
    <property type="nucleotide sequence ID" value="NZ_OBQJ01000002.1"/>
</dbReference>
<dbReference type="PANTHER" id="PTHR35093:SF8">
    <property type="entry name" value="OUTER MEMBRANE PROTEIN NMB0088-RELATED"/>
    <property type="match status" value="1"/>
</dbReference>
<accession>A0A285VHY0</accession>
<evidence type="ECO:0000256" key="6">
    <source>
        <dbReference type="ARBA" id="ARBA00023136"/>
    </source>
</evidence>
<dbReference type="AlphaFoldDB" id="A0A285VHY0"/>
<evidence type="ECO:0000256" key="3">
    <source>
        <dbReference type="ARBA" id="ARBA00022452"/>
    </source>
</evidence>
<dbReference type="PANTHER" id="PTHR35093">
    <property type="entry name" value="OUTER MEMBRANE PROTEIN NMB0088-RELATED"/>
    <property type="match status" value="1"/>
</dbReference>
<keyword evidence="7" id="KW-0998">Cell outer membrane</keyword>
<dbReference type="EMBL" id="OBQJ01000002">
    <property type="protein sequence ID" value="SOC53679.1"/>
    <property type="molecule type" value="Genomic_DNA"/>
</dbReference>
<evidence type="ECO:0000256" key="5">
    <source>
        <dbReference type="ARBA" id="ARBA00022729"/>
    </source>
</evidence>
<feature type="chain" id="PRO_5012538239" evidence="8">
    <location>
        <begin position="26"/>
        <end position="435"/>
    </location>
</feature>
<evidence type="ECO:0000256" key="4">
    <source>
        <dbReference type="ARBA" id="ARBA00022692"/>
    </source>
</evidence>
<evidence type="ECO:0000256" key="8">
    <source>
        <dbReference type="SAM" id="SignalP"/>
    </source>
</evidence>
<evidence type="ECO:0000313" key="9">
    <source>
        <dbReference type="EMBL" id="SOC53679.1"/>
    </source>
</evidence>